<reference evidence="10 11" key="1">
    <citation type="submission" date="2017-09" db="EMBL/GenBank/DDBJ databases">
        <title>Depth-based differentiation of microbial function through sediment-hosted aquifers and enrichment of novel symbionts in the deep terrestrial subsurface.</title>
        <authorList>
            <person name="Probst A.J."/>
            <person name="Ladd B."/>
            <person name="Jarett J.K."/>
            <person name="Geller-Mcgrath D.E."/>
            <person name="Sieber C.M."/>
            <person name="Emerson J.B."/>
            <person name="Anantharaman K."/>
            <person name="Thomas B.C."/>
            <person name="Malmstrom R."/>
            <person name="Stieglmeier M."/>
            <person name="Klingl A."/>
            <person name="Woyke T."/>
            <person name="Ryan C.M."/>
            <person name="Banfield J.F."/>
        </authorList>
    </citation>
    <scope>NUCLEOTIDE SEQUENCE [LARGE SCALE GENOMIC DNA]</scope>
    <source>
        <strain evidence="10">CG_4_10_14_3_um_filter_34_13</strain>
    </source>
</reference>
<sequence length="193" mass="21567">MWIKICGIKDINTAHIVIDAGAKALGFVFAPSLRRIIPEEARKIIQNLPKDILRVGVFVNAPISLVKEITEYCNLTTLQFHGQESTDYCRQFKKPIIKAIKVAKNGQFFPDPVRYKEFIKMFLTDTYQPGTEGGTGKIFPWEKVEIIKGYGLVILAGGLDPNNIFQALTVARPWGVDVSSGVETKGRKDSKKI</sequence>
<dbReference type="Proteomes" id="UP000230646">
    <property type="component" value="Unassembled WGS sequence"/>
</dbReference>
<name>A0A2M7PKL7_9BACT</name>
<comment type="catalytic activity">
    <reaction evidence="1">
        <text>N-(5-phospho-beta-D-ribosyl)anthranilate = 1-(2-carboxyphenylamino)-1-deoxy-D-ribulose 5-phosphate</text>
        <dbReference type="Rhea" id="RHEA:21540"/>
        <dbReference type="ChEBI" id="CHEBI:18277"/>
        <dbReference type="ChEBI" id="CHEBI:58613"/>
        <dbReference type="EC" id="5.3.1.24"/>
    </reaction>
</comment>
<evidence type="ECO:0000313" key="11">
    <source>
        <dbReference type="Proteomes" id="UP000230646"/>
    </source>
</evidence>
<dbReference type="UniPathway" id="UPA00035">
    <property type="reaction ID" value="UER00042"/>
</dbReference>
<dbReference type="GO" id="GO:0004640">
    <property type="term" value="F:phosphoribosylanthranilate isomerase activity"/>
    <property type="evidence" value="ECO:0007669"/>
    <property type="project" value="UniProtKB-EC"/>
</dbReference>
<evidence type="ECO:0000256" key="7">
    <source>
        <dbReference type="ARBA" id="ARBA00023141"/>
    </source>
</evidence>
<keyword evidence="8 10" id="KW-0413">Isomerase</keyword>
<dbReference type="Pfam" id="PF00697">
    <property type="entry name" value="PRAI"/>
    <property type="match status" value="1"/>
</dbReference>
<keyword evidence="5" id="KW-0028">Amino-acid biosynthesis</keyword>
<dbReference type="PANTHER" id="PTHR42894">
    <property type="entry name" value="N-(5'-PHOSPHORIBOSYL)ANTHRANILATE ISOMERASE"/>
    <property type="match status" value="1"/>
</dbReference>
<evidence type="ECO:0000256" key="6">
    <source>
        <dbReference type="ARBA" id="ARBA00022822"/>
    </source>
</evidence>
<dbReference type="InterPro" id="IPR044643">
    <property type="entry name" value="TrpF_fam"/>
</dbReference>
<dbReference type="InterPro" id="IPR013785">
    <property type="entry name" value="Aldolase_TIM"/>
</dbReference>
<proteinExistence type="inferred from homology"/>
<evidence type="ECO:0000256" key="8">
    <source>
        <dbReference type="ARBA" id="ARBA00023235"/>
    </source>
</evidence>
<feature type="non-terminal residue" evidence="10">
    <location>
        <position position="193"/>
    </location>
</feature>
<evidence type="ECO:0000256" key="4">
    <source>
        <dbReference type="ARBA" id="ARBA00022272"/>
    </source>
</evidence>
<evidence type="ECO:0000256" key="3">
    <source>
        <dbReference type="ARBA" id="ARBA00012572"/>
    </source>
</evidence>
<keyword evidence="6" id="KW-0822">Tryptophan biosynthesis</keyword>
<evidence type="ECO:0000313" key="10">
    <source>
        <dbReference type="EMBL" id="PIY31075.1"/>
    </source>
</evidence>
<dbReference type="EC" id="5.3.1.24" evidence="3"/>
<comment type="pathway">
    <text evidence="2">Amino-acid biosynthesis; L-tryptophan biosynthesis; L-tryptophan from chorismate: step 3/5.</text>
</comment>
<protein>
    <recommendedName>
        <fullName evidence="4">N-(5'-phosphoribosyl)anthranilate isomerase</fullName>
        <ecNumber evidence="3">5.3.1.24</ecNumber>
    </recommendedName>
</protein>
<dbReference type="EMBL" id="PFKO01000388">
    <property type="protein sequence ID" value="PIY31075.1"/>
    <property type="molecule type" value="Genomic_DNA"/>
</dbReference>
<feature type="domain" description="N-(5'phosphoribosyl) anthranilate isomerase (PRAI)" evidence="9">
    <location>
        <begin position="3"/>
        <end position="193"/>
    </location>
</feature>
<evidence type="ECO:0000256" key="2">
    <source>
        <dbReference type="ARBA" id="ARBA00004664"/>
    </source>
</evidence>
<dbReference type="PANTHER" id="PTHR42894:SF1">
    <property type="entry name" value="N-(5'-PHOSPHORIBOSYL)ANTHRANILATE ISOMERASE"/>
    <property type="match status" value="1"/>
</dbReference>
<organism evidence="10 11">
    <name type="scientific">Candidatus Infernicultor aquiphilus</name>
    <dbReference type="NCBI Taxonomy" id="1805029"/>
    <lineage>
        <taxon>Bacteria</taxon>
        <taxon>Pseudomonadati</taxon>
        <taxon>Atribacterota</taxon>
        <taxon>Candidatus Phoenicimicrobiia</taxon>
        <taxon>Candidatus Pheonicimicrobiales</taxon>
        <taxon>Candidatus Phoenicimicrobiaceae</taxon>
        <taxon>Candidatus Infernicultor</taxon>
    </lineage>
</organism>
<dbReference type="InterPro" id="IPR001240">
    <property type="entry name" value="PRAI_dom"/>
</dbReference>
<comment type="caution">
    <text evidence="10">The sequence shown here is derived from an EMBL/GenBank/DDBJ whole genome shotgun (WGS) entry which is preliminary data.</text>
</comment>
<evidence type="ECO:0000256" key="1">
    <source>
        <dbReference type="ARBA" id="ARBA00001164"/>
    </source>
</evidence>
<dbReference type="HAMAP" id="MF_00135">
    <property type="entry name" value="PRAI"/>
    <property type="match status" value="1"/>
</dbReference>
<keyword evidence="7" id="KW-0057">Aromatic amino acid biosynthesis</keyword>
<dbReference type="RefSeq" id="WP_406608556.1">
    <property type="nucleotide sequence ID" value="NZ_PFKO01000388.1"/>
</dbReference>
<dbReference type="InterPro" id="IPR011060">
    <property type="entry name" value="RibuloseP-bd_barrel"/>
</dbReference>
<dbReference type="CDD" id="cd00405">
    <property type="entry name" value="PRAI"/>
    <property type="match status" value="1"/>
</dbReference>
<dbReference type="Gene3D" id="3.20.20.70">
    <property type="entry name" value="Aldolase class I"/>
    <property type="match status" value="1"/>
</dbReference>
<gene>
    <name evidence="10" type="ORF">COZ07_10465</name>
</gene>
<dbReference type="GO" id="GO:0000162">
    <property type="term" value="P:L-tryptophan biosynthetic process"/>
    <property type="evidence" value="ECO:0007669"/>
    <property type="project" value="UniProtKB-UniPathway"/>
</dbReference>
<evidence type="ECO:0000259" key="9">
    <source>
        <dbReference type="Pfam" id="PF00697"/>
    </source>
</evidence>
<dbReference type="AlphaFoldDB" id="A0A2M7PKL7"/>
<dbReference type="SUPFAM" id="SSF51366">
    <property type="entry name" value="Ribulose-phoshate binding barrel"/>
    <property type="match status" value="1"/>
</dbReference>
<accession>A0A2M7PKL7</accession>
<evidence type="ECO:0000256" key="5">
    <source>
        <dbReference type="ARBA" id="ARBA00022605"/>
    </source>
</evidence>